<dbReference type="SUPFAM" id="SSF50486">
    <property type="entry name" value="FMT C-terminal domain-like"/>
    <property type="match status" value="1"/>
</dbReference>
<evidence type="ECO:0000256" key="3">
    <source>
        <dbReference type="ARBA" id="ARBA00022801"/>
    </source>
</evidence>
<dbReference type="CDD" id="cd00540">
    <property type="entry name" value="AAG"/>
    <property type="match status" value="1"/>
</dbReference>
<evidence type="ECO:0000256" key="4">
    <source>
        <dbReference type="ARBA" id="ARBA00023204"/>
    </source>
</evidence>
<reference evidence="6" key="2">
    <citation type="journal article" date="2012" name="PLoS ONE">
        <title>A Deeply Branching Thermophilic Bacterium with an Ancient Acetyl-CoA Pathway Dominates a Subsurface Ecosystem.</title>
        <authorList>
            <person name="Takami H."/>
            <person name="Noguchi H."/>
            <person name="Takaki Y."/>
            <person name="Uchiyama I."/>
            <person name="Toyoda A."/>
            <person name="Nishi S."/>
            <person name="Chee G.-J."/>
            <person name="Arai W."/>
            <person name="Nunoura T."/>
            <person name="Itoh T."/>
            <person name="Hattori M."/>
            <person name="Takai K."/>
        </authorList>
    </citation>
    <scope>NUCLEOTIDE SEQUENCE</scope>
</reference>
<protein>
    <recommendedName>
        <fullName evidence="5">Putative 3-methyladenine DNA glycosylase</fullName>
        <ecNumber evidence="5">3.2.2.-</ecNumber>
    </recommendedName>
</protein>
<dbReference type="InterPro" id="IPR003180">
    <property type="entry name" value="MPG"/>
</dbReference>
<dbReference type="InterPro" id="IPR036995">
    <property type="entry name" value="MPG_sf"/>
</dbReference>
<dbReference type="InterPro" id="IPR011034">
    <property type="entry name" value="Formyl_transferase-like_C_sf"/>
</dbReference>
<dbReference type="PANTHER" id="PTHR10429">
    <property type="entry name" value="DNA-3-METHYLADENINE GLYCOSYLASE"/>
    <property type="match status" value="1"/>
</dbReference>
<dbReference type="GO" id="GO:0006284">
    <property type="term" value="P:base-excision repair"/>
    <property type="evidence" value="ECO:0007669"/>
    <property type="project" value="InterPro"/>
</dbReference>
<dbReference type="NCBIfam" id="TIGR00567">
    <property type="entry name" value="3mg"/>
    <property type="match status" value="1"/>
</dbReference>
<dbReference type="HAMAP" id="MF_00527">
    <property type="entry name" value="3MGH"/>
    <property type="match status" value="1"/>
</dbReference>
<keyword evidence="2 5" id="KW-0227">DNA damage</keyword>
<dbReference type="FunFam" id="3.10.300.10:FF:000001">
    <property type="entry name" value="Putative 3-methyladenine DNA glycosylase"/>
    <property type="match status" value="1"/>
</dbReference>
<keyword evidence="3 5" id="KW-0378">Hydrolase</keyword>
<evidence type="ECO:0000256" key="2">
    <source>
        <dbReference type="ARBA" id="ARBA00022763"/>
    </source>
</evidence>
<dbReference type="GO" id="GO:0003905">
    <property type="term" value="F:alkylbase DNA N-glycosylase activity"/>
    <property type="evidence" value="ECO:0007669"/>
    <property type="project" value="InterPro"/>
</dbReference>
<sequence>MRKTSGRKLARAFYERPTVEVARELLGKYLVHRTARGVIVGRIVETEAYVGPEDRASHAWRGLTPRTAVMFGPPGYAYVYLIYGVHHCLNIVTEREGYPAAVLIRALEPIAPDAARAPLIPNGPGKVCRYLSVDRTFNGLDLCGSVLYVEDRGEAIAPEHIVAAPRIGVEYAGPWSEKPWRFYIRGNPFVSRPARASSRAR</sequence>
<dbReference type="AlphaFoldDB" id="H5SFU8"/>
<dbReference type="Pfam" id="PF02245">
    <property type="entry name" value="Pur_DNA_glyco"/>
    <property type="match status" value="1"/>
</dbReference>
<gene>
    <name evidence="6" type="ORF">HGMM_F22D11C11</name>
</gene>
<dbReference type="Gene3D" id="3.10.300.10">
    <property type="entry name" value="Methylpurine-DNA glycosylase (MPG)"/>
    <property type="match status" value="1"/>
</dbReference>
<reference evidence="6" key="1">
    <citation type="journal article" date="2005" name="Environ. Microbiol.">
        <title>Genetic and functional properties of uncultivated thermophilic crenarchaeotes from a subsurface gold mine as revealed by analysis of genome fragments.</title>
        <authorList>
            <person name="Nunoura T."/>
            <person name="Hirayama H."/>
            <person name="Takami H."/>
            <person name="Oida H."/>
            <person name="Nishi S."/>
            <person name="Shimamura S."/>
            <person name="Suzuki Y."/>
            <person name="Inagaki F."/>
            <person name="Takai K."/>
            <person name="Nealson K.H."/>
            <person name="Horikoshi K."/>
        </authorList>
    </citation>
    <scope>NUCLEOTIDE SEQUENCE</scope>
</reference>
<evidence type="ECO:0000256" key="5">
    <source>
        <dbReference type="HAMAP-Rule" id="MF_00527"/>
    </source>
</evidence>
<accession>H5SFU8</accession>
<dbReference type="EC" id="3.2.2.-" evidence="5"/>
<comment type="similarity">
    <text evidence="1 5">Belongs to the DNA glycosylase MPG family.</text>
</comment>
<evidence type="ECO:0000256" key="1">
    <source>
        <dbReference type="ARBA" id="ARBA00009232"/>
    </source>
</evidence>
<dbReference type="GO" id="GO:0003677">
    <property type="term" value="F:DNA binding"/>
    <property type="evidence" value="ECO:0007669"/>
    <property type="project" value="InterPro"/>
</dbReference>
<dbReference type="PANTHER" id="PTHR10429:SF0">
    <property type="entry name" value="DNA-3-METHYLADENINE GLYCOSYLASE"/>
    <property type="match status" value="1"/>
</dbReference>
<keyword evidence="4 5" id="KW-0234">DNA repair</keyword>
<dbReference type="EMBL" id="AP011707">
    <property type="protein sequence ID" value="BAL55034.1"/>
    <property type="molecule type" value="Genomic_DNA"/>
</dbReference>
<evidence type="ECO:0000313" key="6">
    <source>
        <dbReference type="EMBL" id="BAL55034.1"/>
    </source>
</evidence>
<proteinExistence type="inferred from homology"/>
<organism evidence="6">
    <name type="scientific">uncultured Acidobacteriota bacterium</name>
    <dbReference type="NCBI Taxonomy" id="171953"/>
    <lineage>
        <taxon>Bacteria</taxon>
        <taxon>Pseudomonadati</taxon>
        <taxon>Acidobacteriota</taxon>
        <taxon>environmental samples</taxon>
    </lineage>
</organism>
<name>H5SFU8_9BACT</name>